<organism evidence="2 3">
    <name type="scientific">Sphingomonas vulcanisoli</name>
    <dbReference type="NCBI Taxonomy" id="1658060"/>
    <lineage>
        <taxon>Bacteria</taxon>
        <taxon>Pseudomonadati</taxon>
        <taxon>Pseudomonadota</taxon>
        <taxon>Alphaproteobacteria</taxon>
        <taxon>Sphingomonadales</taxon>
        <taxon>Sphingomonadaceae</taxon>
        <taxon>Sphingomonas</taxon>
    </lineage>
</organism>
<comment type="caution">
    <text evidence="2">The sequence shown here is derived from an EMBL/GenBank/DDBJ whole genome shotgun (WGS) entry which is preliminary data.</text>
</comment>
<keyword evidence="1" id="KW-1133">Transmembrane helix</keyword>
<sequence length="286" mass="29012">MTGLAPDLLAQRRLLGPLAWVIAAICLIATLASATALTLDHGARSLAGSLAGRATVEVSSDDPVERERHAEAALRLLRGRPEIVAATPVSQAEVARLAEQLGADAEDGLELPTLIDVTLRPGVSADALTAQLLPIPGVRLLPQAQTLAPLAAVLEALDHVALGVALVAAVSALLASGLAAHAALAAHEAAADILHALGATDRQLSRLLERRIGFEALAGAVLGSLMGGGAILFIAAKLQGLDKGQVTGTSLHFGDWAVLAAIPLLLSAAAVAMTRVVVMARLAKAA</sequence>
<dbReference type="RefSeq" id="WP_167071628.1">
    <property type="nucleotide sequence ID" value="NZ_JAAOZC010000001.1"/>
</dbReference>
<keyword evidence="2" id="KW-0132">Cell division</keyword>
<keyword evidence="2" id="KW-0131">Cell cycle</keyword>
<keyword evidence="1" id="KW-0472">Membrane</keyword>
<dbReference type="Proteomes" id="UP000727456">
    <property type="component" value="Unassembled WGS sequence"/>
</dbReference>
<name>A0ABX0TMZ9_9SPHN</name>
<reference evidence="2 3" key="1">
    <citation type="submission" date="2020-03" db="EMBL/GenBank/DDBJ databases">
        <title>Genomic Encyclopedia of Type Strains, Phase III (KMG-III): the genomes of soil and plant-associated and newly described type strains.</title>
        <authorList>
            <person name="Whitman W."/>
        </authorList>
    </citation>
    <scope>NUCLEOTIDE SEQUENCE [LARGE SCALE GENOMIC DNA]</scope>
    <source>
        <strain evidence="2 3">CECT 8804</strain>
    </source>
</reference>
<feature type="transmembrane region" description="Helical" evidence="1">
    <location>
        <begin position="18"/>
        <end position="39"/>
    </location>
</feature>
<dbReference type="EMBL" id="JAAOZC010000001">
    <property type="protein sequence ID" value="NIJ06887.1"/>
    <property type="molecule type" value="Genomic_DNA"/>
</dbReference>
<gene>
    <name evidence="2" type="ORF">FHS31_000469</name>
</gene>
<evidence type="ECO:0000256" key="1">
    <source>
        <dbReference type="SAM" id="Phobius"/>
    </source>
</evidence>
<evidence type="ECO:0000313" key="2">
    <source>
        <dbReference type="EMBL" id="NIJ06887.1"/>
    </source>
</evidence>
<feature type="transmembrane region" description="Helical" evidence="1">
    <location>
        <begin position="212"/>
        <end position="236"/>
    </location>
</feature>
<protein>
    <submittedName>
        <fullName evidence="2">Cell division transport system permease protein</fullName>
    </submittedName>
</protein>
<dbReference type="GO" id="GO:0051301">
    <property type="term" value="P:cell division"/>
    <property type="evidence" value="ECO:0007669"/>
    <property type="project" value="UniProtKB-KW"/>
</dbReference>
<keyword evidence="1" id="KW-0812">Transmembrane</keyword>
<keyword evidence="3" id="KW-1185">Reference proteome</keyword>
<feature type="transmembrane region" description="Helical" evidence="1">
    <location>
        <begin position="256"/>
        <end position="278"/>
    </location>
</feature>
<evidence type="ECO:0000313" key="3">
    <source>
        <dbReference type="Proteomes" id="UP000727456"/>
    </source>
</evidence>
<proteinExistence type="predicted"/>
<accession>A0ABX0TMZ9</accession>